<dbReference type="InterPro" id="IPR000001">
    <property type="entry name" value="Kringle"/>
</dbReference>
<dbReference type="WBParaSite" id="TMUE_3000012050.1">
    <property type="protein sequence ID" value="TMUE_3000012050.1"/>
    <property type="gene ID" value="WBGene00289856"/>
</dbReference>
<protein>
    <submittedName>
        <fullName evidence="8">Kringle domain-containing protein</fullName>
    </submittedName>
</protein>
<dbReference type="SMART" id="SM00130">
    <property type="entry name" value="KR"/>
    <property type="match status" value="2"/>
</dbReference>
<organism evidence="7 8">
    <name type="scientific">Trichuris muris</name>
    <name type="common">Mouse whipworm</name>
    <dbReference type="NCBI Taxonomy" id="70415"/>
    <lineage>
        <taxon>Eukaryota</taxon>
        <taxon>Metazoa</taxon>
        <taxon>Ecdysozoa</taxon>
        <taxon>Nematoda</taxon>
        <taxon>Enoplea</taxon>
        <taxon>Dorylaimia</taxon>
        <taxon>Trichinellida</taxon>
        <taxon>Trichuridae</taxon>
        <taxon>Trichuris</taxon>
    </lineage>
</organism>
<feature type="region of interest" description="Disordered" evidence="4">
    <location>
        <begin position="579"/>
        <end position="620"/>
    </location>
</feature>
<keyword evidence="1 3" id="KW-0420">Kringle</keyword>
<feature type="transmembrane region" description="Helical" evidence="5">
    <location>
        <begin position="495"/>
        <end position="516"/>
    </location>
</feature>
<feature type="domain" description="Kringle" evidence="6">
    <location>
        <begin position="358"/>
        <end position="423"/>
    </location>
</feature>
<dbReference type="InterPro" id="IPR018056">
    <property type="entry name" value="Kringle_CS"/>
</dbReference>
<keyword evidence="7" id="KW-1185">Reference proteome</keyword>
<dbReference type="AlphaFoldDB" id="A0A5S6QXR2"/>
<evidence type="ECO:0000256" key="1">
    <source>
        <dbReference type="ARBA" id="ARBA00022572"/>
    </source>
</evidence>
<dbReference type="Pfam" id="PF25866">
    <property type="entry name" value="Kringle_2"/>
    <property type="match status" value="2"/>
</dbReference>
<evidence type="ECO:0000259" key="6">
    <source>
        <dbReference type="PROSITE" id="PS50070"/>
    </source>
</evidence>
<accession>A0A5S6QXR2</accession>
<sequence length="686" mass="78641">MMDETDGELPCPLQKRKSGGIEIYCGNDWLLKSNFKQLLGDIDCFDSNVPRLMDGDITKLFNDSLIIEGSAYIVGEEREGRKHKIVRTRIELFDKDYLWCRPRGSNFEAPYMGNVARTISGHFCAHWSQVNLHHFNDANFPGEGLQGAYNLCRNPDKSPCGPWCYYKTGAKRLRCRPGPVLQWSDQSIFEPEKYETTRSGRKCAEVTNDSQNYLNDSEYACTAHKETGYIGQTCVTKKGNELVKEPCFYACEHLTLICIDRDHMLNIEYNGQRNYSVNGNPCLQWNEVVQYAKDGYLNYQWRWILTKEPTDTLAGPGPICFVNLNGFIVPEPCFKTCEDYTIEANNCIEKSKIRMAVYTGLRNVTVTGKPCLRWDSKPLRWHFPWQLTGPLHNYCRNYGDYELGPWCYVNNDTVFREPCFVTCEGQAKRVVSESSFNWRFSPCVQNPECCERESAEIQSFSVDDDVLYELDQIWPNPINKIKDVMKEEEKFDKRIIIFGIYAAVHMCLCICSLWFIQLSPDPEKEREKMAMEEEKKYLEAMKEVLAKRPQKQRAPRKSSARTSGSIMLESQKLFRRLRHSSGGIQKETARDLRPSGLVPTDQQPNNVDLTEQSSSIPVPKTNGFEATEKVCFPEASIFRWMQGGSYGARAVGSYHCFAIRRMGKTTSRPVMLGRISPANVLHVALG</sequence>
<reference evidence="8" key="1">
    <citation type="submission" date="2019-12" db="UniProtKB">
        <authorList>
            <consortium name="WormBaseParasite"/>
        </authorList>
    </citation>
    <scope>IDENTIFICATION</scope>
</reference>
<proteinExistence type="predicted"/>
<dbReference type="InterPro" id="IPR058845">
    <property type="entry name" value="Kringle_2"/>
</dbReference>
<evidence type="ECO:0000256" key="2">
    <source>
        <dbReference type="ARBA" id="ARBA00023157"/>
    </source>
</evidence>
<keyword evidence="5" id="KW-0472">Membrane</keyword>
<dbReference type="Gene3D" id="2.40.20.10">
    <property type="entry name" value="Plasminogen Kringle 4"/>
    <property type="match status" value="2"/>
</dbReference>
<feature type="domain" description="Kringle" evidence="6">
    <location>
        <begin position="111"/>
        <end position="165"/>
    </location>
</feature>
<dbReference type="PANTHER" id="PTHR24261:SF7">
    <property type="entry name" value="KRINGLE DOMAIN-CONTAINING PROTEIN"/>
    <property type="match status" value="1"/>
</dbReference>
<comment type="caution">
    <text evidence="3">Lacks conserved residue(s) required for the propagation of feature annotation.</text>
</comment>
<dbReference type="Pfam" id="PF00051">
    <property type="entry name" value="Kringle"/>
    <property type="match status" value="2"/>
</dbReference>
<dbReference type="InterPro" id="IPR013806">
    <property type="entry name" value="Kringle-like"/>
</dbReference>
<feature type="compositionally biased region" description="Polar residues" evidence="4">
    <location>
        <begin position="600"/>
        <end position="616"/>
    </location>
</feature>
<dbReference type="InterPro" id="IPR050759">
    <property type="entry name" value="Serine_protease_kringle"/>
</dbReference>
<dbReference type="Proteomes" id="UP000046395">
    <property type="component" value="Unassembled WGS sequence"/>
</dbReference>
<dbReference type="STRING" id="70415.A0A5S6QXR2"/>
<keyword evidence="5" id="KW-0812">Transmembrane</keyword>
<name>A0A5S6QXR2_TRIMR</name>
<dbReference type="SUPFAM" id="SSF57440">
    <property type="entry name" value="Kringle-like"/>
    <property type="match status" value="3"/>
</dbReference>
<keyword evidence="5" id="KW-1133">Transmembrane helix</keyword>
<dbReference type="PANTHER" id="PTHR24261">
    <property type="entry name" value="PLASMINOGEN-RELATED"/>
    <property type="match status" value="1"/>
</dbReference>
<evidence type="ECO:0000313" key="7">
    <source>
        <dbReference type="Proteomes" id="UP000046395"/>
    </source>
</evidence>
<evidence type="ECO:0000313" key="8">
    <source>
        <dbReference type="WBParaSite" id="TMUE_3000012050.1"/>
    </source>
</evidence>
<evidence type="ECO:0000256" key="5">
    <source>
        <dbReference type="SAM" id="Phobius"/>
    </source>
</evidence>
<dbReference type="PROSITE" id="PS50070">
    <property type="entry name" value="KRINGLE_2"/>
    <property type="match status" value="2"/>
</dbReference>
<evidence type="ECO:0000256" key="3">
    <source>
        <dbReference type="PROSITE-ProRule" id="PRU00121"/>
    </source>
</evidence>
<dbReference type="InterPro" id="IPR038178">
    <property type="entry name" value="Kringle_sf"/>
</dbReference>
<keyword evidence="2" id="KW-1015">Disulfide bond</keyword>
<evidence type="ECO:0000256" key="4">
    <source>
        <dbReference type="SAM" id="MobiDB-lite"/>
    </source>
</evidence>
<dbReference type="PROSITE" id="PS00021">
    <property type="entry name" value="KRINGLE_1"/>
    <property type="match status" value="1"/>
</dbReference>